<dbReference type="GO" id="GO:0052621">
    <property type="term" value="F:diguanylate cyclase activity"/>
    <property type="evidence" value="ECO:0007669"/>
    <property type="project" value="TreeGrafter"/>
</dbReference>
<dbReference type="Pfam" id="PF13492">
    <property type="entry name" value="GAF_3"/>
    <property type="match status" value="1"/>
</dbReference>
<dbReference type="Pfam" id="PF00990">
    <property type="entry name" value="GGDEF"/>
    <property type="match status" value="1"/>
</dbReference>
<feature type="non-terminal residue" evidence="2">
    <location>
        <position position="328"/>
    </location>
</feature>
<dbReference type="SMART" id="SM00267">
    <property type="entry name" value="GGDEF"/>
    <property type="match status" value="1"/>
</dbReference>
<proteinExistence type="predicted"/>
<dbReference type="NCBIfam" id="TIGR00254">
    <property type="entry name" value="GGDEF"/>
    <property type="match status" value="1"/>
</dbReference>
<protein>
    <recommendedName>
        <fullName evidence="1">GGDEF domain-containing protein</fullName>
    </recommendedName>
</protein>
<dbReference type="PANTHER" id="PTHR45138">
    <property type="entry name" value="REGULATORY COMPONENTS OF SENSORY TRANSDUCTION SYSTEM"/>
    <property type="match status" value="1"/>
</dbReference>
<dbReference type="InterPro" id="IPR029787">
    <property type="entry name" value="Nucleotide_cyclase"/>
</dbReference>
<dbReference type="SUPFAM" id="SSF55781">
    <property type="entry name" value="GAF domain-like"/>
    <property type="match status" value="1"/>
</dbReference>
<dbReference type="InterPro" id="IPR000160">
    <property type="entry name" value="GGDEF_dom"/>
</dbReference>
<organism evidence="2">
    <name type="scientific">marine metagenome</name>
    <dbReference type="NCBI Taxonomy" id="408172"/>
    <lineage>
        <taxon>unclassified sequences</taxon>
        <taxon>metagenomes</taxon>
        <taxon>ecological metagenomes</taxon>
    </lineage>
</organism>
<accession>A0A382DGQ3</accession>
<dbReference type="GO" id="GO:0005886">
    <property type="term" value="C:plasma membrane"/>
    <property type="evidence" value="ECO:0007669"/>
    <property type="project" value="TreeGrafter"/>
</dbReference>
<dbReference type="SMART" id="SM00065">
    <property type="entry name" value="GAF"/>
    <property type="match status" value="1"/>
</dbReference>
<dbReference type="PANTHER" id="PTHR45138:SF9">
    <property type="entry name" value="DIGUANYLATE CYCLASE DGCM-RELATED"/>
    <property type="match status" value="1"/>
</dbReference>
<dbReference type="CDD" id="cd01949">
    <property type="entry name" value="GGDEF"/>
    <property type="match status" value="1"/>
</dbReference>
<dbReference type="InterPro" id="IPR050469">
    <property type="entry name" value="Diguanylate_Cyclase"/>
</dbReference>
<evidence type="ECO:0000259" key="1">
    <source>
        <dbReference type="PROSITE" id="PS50887"/>
    </source>
</evidence>
<dbReference type="InterPro" id="IPR043128">
    <property type="entry name" value="Rev_trsase/Diguanyl_cyclase"/>
</dbReference>
<dbReference type="Gene3D" id="3.30.70.270">
    <property type="match status" value="1"/>
</dbReference>
<dbReference type="FunFam" id="3.30.70.270:FF:000001">
    <property type="entry name" value="Diguanylate cyclase domain protein"/>
    <property type="match status" value="1"/>
</dbReference>
<sequence>MSKNKWDEPRYQKLIDLHKDLSLLSLDGISSVLVNQLPSIFSIHYFTLFLYDKDKRKLNLMCHNHPDIEDSLSIPLSNSPVMEAAILSGQHILEQNFSKSSFYQGENSSLFKKDFFVTIPLKIEKEIVGVLNINDGEQNSFDVNDLGFIISLSEFISMSISNAVLYEQTKKLAVTDGLTGISNRPNMEKSLISEFERSKRYNIPLSVVLLDVDHFKDVNDTYGHQKGDEVLVTVASLLKKVCRSNDIAARYGGEEFLMILPQSNAQGAFKIAERVREEMMKMDFTGNGSNFTVTTSCGIAEYNHNYMENIDQLIALADQALYEAKNGG</sequence>
<dbReference type="SUPFAM" id="SSF55073">
    <property type="entry name" value="Nucleotide cyclase"/>
    <property type="match status" value="1"/>
</dbReference>
<dbReference type="InterPro" id="IPR003018">
    <property type="entry name" value="GAF"/>
</dbReference>
<dbReference type="PROSITE" id="PS50887">
    <property type="entry name" value="GGDEF"/>
    <property type="match status" value="1"/>
</dbReference>
<feature type="domain" description="GGDEF" evidence="1">
    <location>
        <begin position="203"/>
        <end position="328"/>
    </location>
</feature>
<dbReference type="Gene3D" id="3.30.450.40">
    <property type="match status" value="1"/>
</dbReference>
<dbReference type="GO" id="GO:1902201">
    <property type="term" value="P:negative regulation of bacterial-type flagellum-dependent cell motility"/>
    <property type="evidence" value="ECO:0007669"/>
    <property type="project" value="TreeGrafter"/>
</dbReference>
<dbReference type="InterPro" id="IPR029016">
    <property type="entry name" value="GAF-like_dom_sf"/>
</dbReference>
<dbReference type="GO" id="GO:0043709">
    <property type="term" value="P:cell adhesion involved in single-species biofilm formation"/>
    <property type="evidence" value="ECO:0007669"/>
    <property type="project" value="TreeGrafter"/>
</dbReference>
<dbReference type="AlphaFoldDB" id="A0A382DGQ3"/>
<gene>
    <name evidence="2" type="ORF">METZ01_LOCUS189715</name>
</gene>
<reference evidence="2" key="1">
    <citation type="submission" date="2018-05" db="EMBL/GenBank/DDBJ databases">
        <authorList>
            <person name="Lanie J.A."/>
            <person name="Ng W.-L."/>
            <person name="Kazmierczak K.M."/>
            <person name="Andrzejewski T.M."/>
            <person name="Davidsen T.M."/>
            <person name="Wayne K.J."/>
            <person name="Tettelin H."/>
            <person name="Glass J.I."/>
            <person name="Rusch D."/>
            <person name="Podicherti R."/>
            <person name="Tsui H.-C.T."/>
            <person name="Winkler M.E."/>
        </authorList>
    </citation>
    <scope>NUCLEOTIDE SEQUENCE</scope>
</reference>
<dbReference type="EMBL" id="UINC01039009">
    <property type="protein sequence ID" value="SVB36861.1"/>
    <property type="molecule type" value="Genomic_DNA"/>
</dbReference>
<name>A0A382DGQ3_9ZZZZ</name>
<evidence type="ECO:0000313" key="2">
    <source>
        <dbReference type="EMBL" id="SVB36861.1"/>
    </source>
</evidence>